<proteinExistence type="predicted"/>
<dbReference type="AlphaFoldDB" id="A0A2G8S1R0"/>
<comment type="caution">
    <text evidence="3">The sequence shown here is derived from an EMBL/GenBank/DDBJ whole genome shotgun (WGS) entry which is preliminary data.</text>
</comment>
<feature type="region of interest" description="Disordered" evidence="2">
    <location>
        <begin position="819"/>
        <end position="839"/>
    </location>
</feature>
<feature type="compositionally biased region" description="Low complexity" evidence="2">
    <location>
        <begin position="514"/>
        <end position="524"/>
    </location>
</feature>
<reference evidence="3 4" key="1">
    <citation type="journal article" date="2015" name="Sci. Rep.">
        <title>Chromosome-level genome map provides insights into diverse defense mechanisms in the medicinal fungus Ganoderma sinense.</title>
        <authorList>
            <person name="Zhu Y."/>
            <person name="Xu J."/>
            <person name="Sun C."/>
            <person name="Zhou S."/>
            <person name="Xu H."/>
            <person name="Nelson D.R."/>
            <person name="Qian J."/>
            <person name="Song J."/>
            <person name="Luo H."/>
            <person name="Xiang L."/>
            <person name="Li Y."/>
            <person name="Xu Z."/>
            <person name="Ji A."/>
            <person name="Wang L."/>
            <person name="Lu S."/>
            <person name="Hayward A."/>
            <person name="Sun W."/>
            <person name="Li X."/>
            <person name="Schwartz D.C."/>
            <person name="Wang Y."/>
            <person name="Chen S."/>
        </authorList>
    </citation>
    <scope>NUCLEOTIDE SEQUENCE [LARGE SCALE GENOMIC DNA]</scope>
    <source>
        <strain evidence="3 4">ZZ0214-1</strain>
    </source>
</reference>
<feature type="compositionally biased region" description="Low complexity" evidence="2">
    <location>
        <begin position="672"/>
        <end position="684"/>
    </location>
</feature>
<gene>
    <name evidence="3" type="ORF">GSI_10649</name>
</gene>
<evidence type="ECO:0000313" key="3">
    <source>
        <dbReference type="EMBL" id="PIL27498.1"/>
    </source>
</evidence>
<evidence type="ECO:0000256" key="2">
    <source>
        <dbReference type="SAM" id="MobiDB-lite"/>
    </source>
</evidence>
<accession>A0A2G8S1R0</accession>
<dbReference type="STRING" id="1077348.A0A2G8S1R0"/>
<dbReference type="OrthoDB" id="6105938at2759"/>
<dbReference type="EMBL" id="AYKW01000034">
    <property type="protein sequence ID" value="PIL27498.1"/>
    <property type="molecule type" value="Genomic_DNA"/>
</dbReference>
<feature type="coiled-coil region" evidence="1">
    <location>
        <begin position="360"/>
        <end position="421"/>
    </location>
</feature>
<feature type="compositionally biased region" description="Polar residues" evidence="2">
    <location>
        <begin position="635"/>
        <end position="651"/>
    </location>
</feature>
<feature type="compositionally biased region" description="Pro residues" evidence="2">
    <location>
        <begin position="768"/>
        <end position="778"/>
    </location>
</feature>
<dbReference type="Proteomes" id="UP000230002">
    <property type="component" value="Unassembled WGS sequence"/>
</dbReference>
<evidence type="ECO:0000256" key="1">
    <source>
        <dbReference type="SAM" id="Coils"/>
    </source>
</evidence>
<name>A0A2G8S1R0_9APHY</name>
<keyword evidence="4" id="KW-1185">Reference proteome</keyword>
<feature type="coiled-coil region" evidence="1">
    <location>
        <begin position="282"/>
        <end position="330"/>
    </location>
</feature>
<feature type="compositionally biased region" description="Low complexity" evidence="2">
    <location>
        <begin position="797"/>
        <end position="807"/>
    </location>
</feature>
<feature type="region of interest" description="Disordered" evidence="2">
    <location>
        <begin position="498"/>
        <end position="807"/>
    </location>
</feature>
<sequence length="839" mass="91520">MPFLNPFSADVVPRYALVPAFRQPGRGILIAPARTLERSEGGVDLPALLKEPRVRILSTSRDSLSQANMSVLGFSLLPYALIEEPELQFAAAHFVVSDGRGEVLSHVQPGHVSPAATSHSHPTHPAERVWNSAVAGMLRAHHDRRLTGLRCRCCLSYGLNMHESLSVALATIATLVGVRQSFDRDDVRKLHVDKSAVPPYTPAMTSLDLDTPAHNASRLQSAITRVTLEGASRPELEGLLQDCHDWLDGQPQDQFKDLRAARHLLYHNSRYQAKIQKRDARIADVEHDCSVLKLELEKEREEFAKLEKELAEEQEIATKLEEELHLATTKCGDLEKILDEERTISSAKYTDLECTAFEERDRFALLEKELEEDKARLKAECDEWRTVALALILITSSCSKLDGISTECRRLTDELEKAKRTPPTSRASEPRYYYLHDQKGSKVEPVAILKDDGRDHGNAVKVQVVGTDNMFTLSPIPACKPIPELPSNMMAFLPLSDDAEDASDDDRVRPGPPISSASRSIPIKSRSDSHRPRSNSSLLSRPDSDAMSISAPRSTLDVHMASVSASPSGSSMNSGLRPAPEYSPGSFGGGVGENMLGLRADPSRVSPSSIDSDLKERQERKQRLAALDRILDRGTPQTPHSVMSPRKNSVSDGADRPPPANPRAGSATRTPSPVSSASQSYSSSTMEKEVTAAPPYRPQLLGPVSSASSAAAERERARASSVSQNPPPVIPPPPSSLSSQHPPSTTHISHLTATRDRDAGTPVYPTYGPQPQPQPTPSPLQSRPPHSRRQSNDVHPSMSGNLGSLSRGRSINLGIVQPASYASGLTRSIRAMQEPPRVS</sequence>
<keyword evidence="1" id="KW-0175">Coiled coil</keyword>
<feature type="compositionally biased region" description="Low complexity" evidence="2">
    <location>
        <begin position="562"/>
        <end position="574"/>
    </location>
</feature>
<protein>
    <submittedName>
        <fullName evidence="3">Uncharacterized protein</fullName>
    </submittedName>
</protein>
<feature type="compositionally biased region" description="Basic and acidic residues" evidence="2">
    <location>
        <begin position="612"/>
        <end position="622"/>
    </location>
</feature>
<feature type="compositionally biased region" description="Pro residues" evidence="2">
    <location>
        <begin position="725"/>
        <end position="735"/>
    </location>
</feature>
<organism evidence="3 4">
    <name type="scientific">Ganoderma sinense ZZ0214-1</name>
    <dbReference type="NCBI Taxonomy" id="1077348"/>
    <lineage>
        <taxon>Eukaryota</taxon>
        <taxon>Fungi</taxon>
        <taxon>Dikarya</taxon>
        <taxon>Basidiomycota</taxon>
        <taxon>Agaricomycotina</taxon>
        <taxon>Agaricomycetes</taxon>
        <taxon>Polyporales</taxon>
        <taxon>Polyporaceae</taxon>
        <taxon>Ganoderma</taxon>
    </lineage>
</organism>
<evidence type="ECO:0000313" key="4">
    <source>
        <dbReference type="Proteomes" id="UP000230002"/>
    </source>
</evidence>